<dbReference type="AlphaFoldDB" id="U2EIJ4"/>
<sequence length="218" mass="24054">MQTLKIDLVSDVVCPWCAIGDARLQQAIALVGGELDVEVEWHPFLLNPDVPKEGRDILEHLSAKYGRSEDEMKASQHEITAAANGLGLNFEKALERRSWNTFDTHRVLAYAKEQGCDGAFNRALFDAYFGRAESPTDAELLVTIGESLGLDGPRIREILASDAYTEHVEREIAHWQSLGVSSVPSFIVDNKYLLAGAQPPQTLADALRQIAAEHSERA</sequence>
<dbReference type="eggNOG" id="COG2761">
    <property type="taxonomic scope" value="Bacteria"/>
</dbReference>
<dbReference type="SUPFAM" id="SSF52833">
    <property type="entry name" value="Thioredoxin-like"/>
    <property type="match status" value="1"/>
</dbReference>
<dbReference type="GO" id="GO:0016491">
    <property type="term" value="F:oxidoreductase activity"/>
    <property type="evidence" value="ECO:0007669"/>
    <property type="project" value="InterPro"/>
</dbReference>
<evidence type="ECO:0000259" key="1">
    <source>
        <dbReference type="Pfam" id="PF01323"/>
    </source>
</evidence>
<keyword evidence="3" id="KW-1185">Reference proteome</keyword>
<dbReference type="Proteomes" id="UP000006242">
    <property type="component" value="Unassembled WGS sequence"/>
</dbReference>
<organism evidence="2 3">
    <name type="scientific">Salinisphaera shabanensis E1L3A</name>
    <dbReference type="NCBI Taxonomy" id="1033802"/>
    <lineage>
        <taxon>Bacteria</taxon>
        <taxon>Pseudomonadati</taxon>
        <taxon>Pseudomonadota</taxon>
        <taxon>Gammaproteobacteria</taxon>
        <taxon>Salinisphaerales</taxon>
        <taxon>Salinisphaeraceae</taxon>
        <taxon>Salinisphaera</taxon>
    </lineage>
</organism>
<proteinExistence type="predicted"/>
<dbReference type="Pfam" id="PF01323">
    <property type="entry name" value="DSBA"/>
    <property type="match status" value="1"/>
</dbReference>
<feature type="domain" description="DSBA-like thioredoxin" evidence="1">
    <location>
        <begin position="6"/>
        <end position="207"/>
    </location>
</feature>
<reference evidence="2 3" key="1">
    <citation type="journal article" date="2011" name="J. Bacteriol.">
        <title>Genome sequence of Salinisphaera shabanensis, a gammaproteobacterium from the harsh, variable environment of the brine-seawater interface of the Shaban Deep in the Red Sea.</title>
        <authorList>
            <person name="Antunes A."/>
            <person name="Alam I."/>
            <person name="Bajic V.B."/>
            <person name="Stingl U."/>
        </authorList>
    </citation>
    <scope>NUCLEOTIDE SEQUENCE [LARGE SCALE GENOMIC DNA]</scope>
    <source>
        <strain evidence="2 3">E1L3A</strain>
    </source>
</reference>
<comment type="caution">
    <text evidence="2">The sequence shown here is derived from an EMBL/GenBank/DDBJ whole genome shotgun (WGS) entry which is preliminary data.</text>
</comment>
<reference evidence="2 3" key="2">
    <citation type="journal article" date="2013" name="PLoS ONE">
        <title>INDIGO - INtegrated Data Warehouse of MIcrobial GenOmes with Examples from the Red Sea Extremophiles.</title>
        <authorList>
            <person name="Alam I."/>
            <person name="Antunes A."/>
            <person name="Kamau A.A."/>
            <person name="Ba Alawi W."/>
            <person name="Kalkatawi M."/>
            <person name="Stingl U."/>
            <person name="Bajic V.B."/>
        </authorList>
    </citation>
    <scope>NUCLEOTIDE SEQUENCE [LARGE SCALE GENOMIC DNA]</scope>
    <source>
        <strain evidence="2 3">E1L3A</strain>
    </source>
</reference>
<dbReference type="STRING" id="1033802.SSPSH_002944"/>
<protein>
    <submittedName>
        <fullName evidence="2">Polyketide biosynthesis associated protein</fullName>
    </submittedName>
</protein>
<dbReference type="PANTHER" id="PTHR13887:SF41">
    <property type="entry name" value="THIOREDOXIN SUPERFAMILY PROTEIN"/>
    <property type="match status" value="1"/>
</dbReference>
<dbReference type="RefSeq" id="WP_006912396.1">
    <property type="nucleotide sequence ID" value="NZ_AFNV02000022.1"/>
</dbReference>
<accession>U2EIJ4</accession>
<evidence type="ECO:0000313" key="3">
    <source>
        <dbReference type="Proteomes" id="UP000006242"/>
    </source>
</evidence>
<dbReference type="Gene3D" id="3.40.30.10">
    <property type="entry name" value="Glutaredoxin"/>
    <property type="match status" value="1"/>
</dbReference>
<dbReference type="EMBL" id="AFNV02000022">
    <property type="protein sequence ID" value="ERJ18167.1"/>
    <property type="molecule type" value="Genomic_DNA"/>
</dbReference>
<dbReference type="CDD" id="cd03024">
    <property type="entry name" value="DsbA_FrnE"/>
    <property type="match status" value="1"/>
</dbReference>
<evidence type="ECO:0000313" key="2">
    <source>
        <dbReference type="EMBL" id="ERJ18167.1"/>
    </source>
</evidence>
<name>U2EIJ4_9GAMM</name>
<dbReference type="OrthoDB" id="9799122at2"/>
<gene>
    <name evidence="2" type="ORF">SSPSH_002944</name>
</gene>
<dbReference type="PANTHER" id="PTHR13887">
    <property type="entry name" value="GLUTATHIONE S-TRANSFERASE KAPPA"/>
    <property type="match status" value="1"/>
</dbReference>
<dbReference type="InterPro" id="IPR001853">
    <property type="entry name" value="DSBA-like_thioredoxin_dom"/>
</dbReference>
<dbReference type="InterPro" id="IPR036249">
    <property type="entry name" value="Thioredoxin-like_sf"/>
</dbReference>